<gene>
    <name evidence="2" type="ORF">TBRA_LOCUS11637</name>
</gene>
<evidence type="ECO:0000313" key="3">
    <source>
        <dbReference type="Proteomes" id="UP000479190"/>
    </source>
</evidence>
<proteinExistence type="predicted"/>
<accession>A0A6H5IVG5</accession>
<keyword evidence="3" id="KW-1185">Reference proteome</keyword>
<dbReference type="AlphaFoldDB" id="A0A6H5IVG5"/>
<organism evidence="2 3">
    <name type="scientific">Trichogramma brassicae</name>
    <dbReference type="NCBI Taxonomy" id="86971"/>
    <lineage>
        <taxon>Eukaryota</taxon>
        <taxon>Metazoa</taxon>
        <taxon>Ecdysozoa</taxon>
        <taxon>Arthropoda</taxon>
        <taxon>Hexapoda</taxon>
        <taxon>Insecta</taxon>
        <taxon>Pterygota</taxon>
        <taxon>Neoptera</taxon>
        <taxon>Endopterygota</taxon>
        <taxon>Hymenoptera</taxon>
        <taxon>Apocrita</taxon>
        <taxon>Proctotrupomorpha</taxon>
        <taxon>Chalcidoidea</taxon>
        <taxon>Trichogrammatidae</taxon>
        <taxon>Trichogramma</taxon>
    </lineage>
</organism>
<name>A0A6H5IVG5_9HYME</name>
<evidence type="ECO:0000313" key="2">
    <source>
        <dbReference type="EMBL" id="CAB0039899.1"/>
    </source>
</evidence>
<dbReference type="EMBL" id="CADCXV010000983">
    <property type="protein sequence ID" value="CAB0039899.1"/>
    <property type="molecule type" value="Genomic_DNA"/>
</dbReference>
<evidence type="ECO:0000256" key="1">
    <source>
        <dbReference type="SAM" id="MobiDB-lite"/>
    </source>
</evidence>
<feature type="compositionally biased region" description="Basic and acidic residues" evidence="1">
    <location>
        <begin position="273"/>
        <end position="289"/>
    </location>
</feature>
<dbReference type="Proteomes" id="UP000479190">
    <property type="component" value="Unassembled WGS sequence"/>
</dbReference>
<feature type="region of interest" description="Disordered" evidence="1">
    <location>
        <begin position="273"/>
        <end position="293"/>
    </location>
</feature>
<sequence length="377" mass="43457">MKMPTHWRRRTRPPLATSFKFKQKTPPRRSSFSECQDQNFSRTRLIELLYRSFIRADTYDMFSSNGKDYKPTGLVEANVHSSARLGHIAPRMPRYTLLLLVYLIDELCVQRAFFGASKELCSYSIHGKSSLRGEILDELKKKIQLEVSRAPRANCKLTLRYLINYNLYRKSIYRIGFVDRVPYAVSSCPIANVRWKNPGPPSTRVNLRIIEQTSRMSLHRTERSFEIARPSPIEKRAGECAKLAKFLHYNEIRLAGITYIMIMVIIIQSSGRDTAKDRRDENEEKEKSSDVSLNSSSAPFFAYIRREELTRRSTDFRCRCCCCCCCWPATISEGSFFLPAHSDDVDARGARTLMIGARMRGAGARKEQRAKCTRTLQ</sequence>
<protein>
    <submittedName>
        <fullName evidence="2">Uncharacterized protein</fullName>
    </submittedName>
</protein>
<reference evidence="2 3" key="1">
    <citation type="submission" date="2020-02" db="EMBL/GenBank/DDBJ databases">
        <authorList>
            <person name="Ferguson B K."/>
        </authorList>
    </citation>
    <scope>NUCLEOTIDE SEQUENCE [LARGE SCALE GENOMIC DNA]</scope>
</reference>